<evidence type="ECO:0000256" key="1">
    <source>
        <dbReference type="SAM" id="SignalP"/>
    </source>
</evidence>
<gene>
    <name evidence="2" type="ORF">D1012_14075</name>
</gene>
<dbReference type="EMBL" id="QWEY01000007">
    <property type="protein sequence ID" value="RGP36770.1"/>
    <property type="molecule type" value="Genomic_DNA"/>
</dbReference>
<organism evidence="2 3">
    <name type="scientific">Pseudotabrizicola alkalilacus</name>
    <dbReference type="NCBI Taxonomy" id="2305252"/>
    <lineage>
        <taxon>Bacteria</taxon>
        <taxon>Pseudomonadati</taxon>
        <taxon>Pseudomonadota</taxon>
        <taxon>Alphaproteobacteria</taxon>
        <taxon>Rhodobacterales</taxon>
        <taxon>Paracoccaceae</taxon>
        <taxon>Pseudotabrizicola</taxon>
    </lineage>
</organism>
<name>A0A411Z143_9RHOB</name>
<comment type="caution">
    <text evidence="2">The sequence shown here is derived from an EMBL/GenBank/DDBJ whole genome shotgun (WGS) entry which is preliminary data.</text>
</comment>
<evidence type="ECO:0000313" key="2">
    <source>
        <dbReference type="EMBL" id="RGP36770.1"/>
    </source>
</evidence>
<feature type="signal peptide" evidence="1">
    <location>
        <begin position="1"/>
        <end position="24"/>
    </location>
</feature>
<evidence type="ECO:0008006" key="4">
    <source>
        <dbReference type="Google" id="ProtNLM"/>
    </source>
</evidence>
<keyword evidence="3" id="KW-1185">Reference proteome</keyword>
<protein>
    <recommendedName>
        <fullName evidence="4">Lipoprotein</fullName>
    </recommendedName>
</protein>
<dbReference type="Proteomes" id="UP000284547">
    <property type="component" value="Unassembled WGS sequence"/>
</dbReference>
<dbReference type="AlphaFoldDB" id="A0A411Z143"/>
<evidence type="ECO:0000313" key="3">
    <source>
        <dbReference type="Proteomes" id="UP000284547"/>
    </source>
</evidence>
<sequence>MTRALVLGLPLVLLACGPIPVAQAERQCFDRARLAQQPRGEIGVGMSSDGRARSRVKLEVSSDFIMGRDPSAVYDSCVVQKSGQAPSRPLYSFPEWKG</sequence>
<reference evidence="2 3" key="1">
    <citation type="submission" date="2018-08" db="EMBL/GenBank/DDBJ databases">
        <title>Flavobacterium tibetense sp. nov., isolated from a wetland YonghuCo on Tibetan Plateau.</title>
        <authorList>
            <person name="Phurbu D."/>
            <person name="Lu H."/>
            <person name="Xing P."/>
        </authorList>
    </citation>
    <scope>NUCLEOTIDE SEQUENCE [LARGE SCALE GENOMIC DNA]</scope>
    <source>
        <strain evidence="2 3">DJC</strain>
    </source>
</reference>
<proteinExistence type="predicted"/>
<dbReference type="OrthoDB" id="7691501at2"/>
<accession>A0A411Z143</accession>
<feature type="chain" id="PRO_5019251145" description="Lipoprotein" evidence="1">
    <location>
        <begin position="25"/>
        <end position="98"/>
    </location>
</feature>
<keyword evidence="1" id="KW-0732">Signal</keyword>
<dbReference type="RefSeq" id="WP_118153283.1">
    <property type="nucleotide sequence ID" value="NZ_QWEY01000007.1"/>
</dbReference>
<dbReference type="PROSITE" id="PS51257">
    <property type="entry name" value="PROKAR_LIPOPROTEIN"/>
    <property type="match status" value="1"/>
</dbReference>